<evidence type="ECO:0000313" key="2">
    <source>
        <dbReference type="EMBL" id="WFD47986.1"/>
    </source>
</evidence>
<feature type="region of interest" description="Disordered" evidence="1">
    <location>
        <begin position="99"/>
        <end position="124"/>
    </location>
</feature>
<protein>
    <submittedName>
        <fullName evidence="2">Uncharacterized protein</fullName>
    </submittedName>
</protein>
<keyword evidence="3" id="KW-1185">Reference proteome</keyword>
<sequence length="124" mass="14307">MPQFTARRSRLRPLLIVLAITTLALLVHQFWRLHGRSTPSAMFRRATDEVGSVLTEPHSPDATTEEGSDRLPVQFDEDGEIDLATMQRMLDILYKKPHDPEGYESLETDNQNQYRFRKDPPAKE</sequence>
<reference evidence="2 3" key="1">
    <citation type="journal article" date="2020" name="Elife">
        <title>Loss of centromere function drives karyotype evolution in closely related Malassezia species.</title>
        <authorList>
            <person name="Sankaranarayanan S.R."/>
            <person name="Ianiri G."/>
            <person name="Coelho M.A."/>
            <person name="Reza M.H."/>
            <person name="Thimmappa B.C."/>
            <person name="Ganguly P."/>
            <person name="Vadnala R.N."/>
            <person name="Sun S."/>
            <person name="Siddharthan R."/>
            <person name="Tellgren-Roth C."/>
            <person name="Dawson T.L."/>
            <person name="Heitman J."/>
            <person name="Sanyal K."/>
        </authorList>
    </citation>
    <scope>NUCLEOTIDE SEQUENCE [LARGE SCALE GENOMIC DNA]</scope>
    <source>
        <strain evidence="2">CBS14141</strain>
    </source>
</reference>
<feature type="region of interest" description="Disordered" evidence="1">
    <location>
        <begin position="49"/>
        <end position="71"/>
    </location>
</feature>
<gene>
    <name evidence="2" type="ORF">GLX27_002651</name>
</gene>
<accession>A0ABY8EQY6</accession>
<dbReference type="Proteomes" id="UP000818624">
    <property type="component" value="Chromosome 2"/>
</dbReference>
<name>A0ABY8EQY6_MALFU</name>
<proteinExistence type="predicted"/>
<dbReference type="EMBL" id="CP046235">
    <property type="protein sequence ID" value="WFD47986.1"/>
    <property type="molecule type" value="Genomic_DNA"/>
</dbReference>
<organism evidence="2 3">
    <name type="scientific">Malassezia furfur</name>
    <name type="common">Pityriasis versicolor infection agent</name>
    <name type="synonym">Pityrosporum furfur</name>
    <dbReference type="NCBI Taxonomy" id="55194"/>
    <lineage>
        <taxon>Eukaryota</taxon>
        <taxon>Fungi</taxon>
        <taxon>Dikarya</taxon>
        <taxon>Basidiomycota</taxon>
        <taxon>Ustilaginomycotina</taxon>
        <taxon>Malasseziomycetes</taxon>
        <taxon>Malasseziales</taxon>
        <taxon>Malasseziaceae</taxon>
        <taxon>Malassezia</taxon>
    </lineage>
</organism>
<evidence type="ECO:0000313" key="3">
    <source>
        <dbReference type="Proteomes" id="UP000818624"/>
    </source>
</evidence>
<evidence type="ECO:0000256" key="1">
    <source>
        <dbReference type="SAM" id="MobiDB-lite"/>
    </source>
</evidence>